<reference evidence="1 2" key="1">
    <citation type="journal article" date="2013" name="PLoS ONE">
        <title>Genomic and secretomic analyses reveal unique features of the lignocellulolytic enzyme system of Penicillium decumbens.</title>
        <authorList>
            <person name="Liu G."/>
            <person name="Zhang L."/>
            <person name="Wei X."/>
            <person name="Zou G."/>
            <person name="Qin Y."/>
            <person name="Ma L."/>
            <person name="Li J."/>
            <person name="Zheng H."/>
            <person name="Wang S."/>
            <person name="Wang C."/>
            <person name="Xun L."/>
            <person name="Zhao G.-P."/>
            <person name="Zhou Z."/>
            <person name="Qu Y."/>
        </authorList>
    </citation>
    <scope>NUCLEOTIDE SEQUENCE [LARGE SCALE GENOMIC DNA]</scope>
    <source>
        <strain evidence="2">114-2 / CGMCC 5302</strain>
    </source>
</reference>
<keyword evidence="2" id="KW-1185">Reference proteome</keyword>
<dbReference type="AlphaFoldDB" id="S8B4J1"/>
<accession>S8B4J1</accession>
<evidence type="ECO:0000313" key="2">
    <source>
        <dbReference type="Proteomes" id="UP000019376"/>
    </source>
</evidence>
<name>S8B4J1_PENO1</name>
<dbReference type="EMBL" id="KB644411">
    <property type="protein sequence ID" value="EPS29467.1"/>
    <property type="molecule type" value="Genomic_DNA"/>
</dbReference>
<sequence>MSRWVSLQLTDSPRSEPFGMLLFGARVYFSKLEPHGHFSAQGEWLIGVWMSVPLTAYVASLRPLLEITVFSNAFPPFFQYRPRANDRWGGGGEAGGLKVRQIIQGEPGVRAWWSWARNSGEPPMGTEGRKE</sequence>
<organism evidence="1 2">
    <name type="scientific">Penicillium oxalicum (strain 114-2 / CGMCC 5302)</name>
    <name type="common">Penicillium decumbens</name>
    <dbReference type="NCBI Taxonomy" id="933388"/>
    <lineage>
        <taxon>Eukaryota</taxon>
        <taxon>Fungi</taxon>
        <taxon>Dikarya</taxon>
        <taxon>Ascomycota</taxon>
        <taxon>Pezizomycotina</taxon>
        <taxon>Eurotiomycetes</taxon>
        <taxon>Eurotiomycetidae</taxon>
        <taxon>Eurotiales</taxon>
        <taxon>Aspergillaceae</taxon>
        <taxon>Penicillium</taxon>
    </lineage>
</organism>
<dbReference type="HOGENOM" id="CLU_1928333_0_0_1"/>
<evidence type="ECO:0000313" key="1">
    <source>
        <dbReference type="EMBL" id="EPS29467.1"/>
    </source>
</evidence>
<dbReference type="Proteomes" id="UP000019376">
    <property type="component" value="Unassembled WGS sequence"/>
</dbReference>
<gene>
    <name evidence="1" type="ORF">PDE_04417</name>
</gene>
<protein>
    <submittedName>
        <fullName evidence="1">Uncharacterized protein</fullName>
    </submittedName>
</protein>
<proteinExistence type="predicted"/>